<dbReference type="Proteomes" id="UP000605201">
    <property type="component" value="Unassembled WGS sequence"/>
</dbReference>
<dbReference type="InterPro" id="IPR002606">
    <property type="entry name" value="Riboflavin_kinase_bac"/>
</dbReference>
<dbReference type="Pfam" id="PF01687">
    <property type="entry name" value="Flavokinase"/>
    <property type="match status" value="1"/>
</dbReference>
<dbReference type="InterPro" id="IPR023468">
    <property type="entry name" value="Riboflavin_kinase"/>
</dbReference>
<comment type="caution">
    <text evidence="17">The sequence shown here is derived from an EMBL/GenBank/DDBJ whole genome shotgun (WGS) entry which is preliminary data.</text>
</comment>
<dbReference type="GO" id="GO:0006747">
    <property type="term" value="P:FAD biosynthetic process"/>
    <property type="evidence" value="ECO:0007669"/>
    <property type="project" value="UniProtKB-UniRule"/>
</dbReference>
<evidence type="ECO:0000256" key="4">
    <source>
        <dbReference type="ARBA" id="ARBA00022630"/>
    </source>
</evidence>
<evidence type="ECO:0000256" key="9">
    <source>
        <dbReference type="ARBA" id="ARBA00022777"/>
    </source>
</evidence>
<keyword evidence="7 15" id="KW-0548">Nucleotidyltransferase</keyword>
<dbReference type="InterPro" id="IPR015865">
    <property type="entry name" value="Riboflavin_kinase_bac/euk"/>
</dbReference>
<dbReference type="PANTHER" id="PTHR22749:SF6">
    <property type="entry name" value="RIBOFLAVIN KINASE"/>
    <property type="match status" value="1"/>
</dbReference>
<evidence type="ECO:0000256" key="8">
    <source>
        <dbReference type="ARBA" id="ARBA00022741"/>
    </source>
</evidence>
<dbReference type="CDD" id="cd02064">
    <property type="entry name" value="FAD_synthetase_N"/>
    <property type="match status" value="1"/>
</dbReference>
<dbReference type="UniPathway" id="UPA00277">
    <property type="reaction ID" value="UER00407"/>
</dbReference>
<keyword evidence="4 15" id="KW-0285">Flavoprotein</keyword>
<evidence type="ECO:0000313" key="18">
    <source>
        <dbReference type="Proteomes" id="UP000605201"/>
    </source>
</evidence>
<keyword evidence="10 15" id="KW-0274">FAD</keyword>
<dbReference type="GO" id="GO:0008531">
    <property type="term" value="F:riboflavin kinase activity"/>
    <property type="evidence" value="ECO:0007669"/>
    <property type="project" value="UniProtKB-UniRule"/>
</dbReference>
<dbReference type="Gene3D" id="2.40.30.30">
    <property type="entry name" value="Riboflavin kinase-like"/>
    <property type="match status" value="1"/>
</dbReference>
<comment type="function">
    <text evidence="1">Catalyzes the phosphorylation of riboflavin to FMN followed by the adenylation of FMN to FAD.</text>
</comment>
<evidence type="ECO:0000313" key="17">
    <source>
        <dbReference type="EMBL" id="MBC8430504.1"/>
    </source>
</evidence>
<evidence type="ECO:0000256" key="10">
    <source>
        <dbReference type="ARBA" id="ARBA00022827"/>
    </source>
</evidence>
<evidence type="ECO:0000256" key="15">
    <source>
        <dbReference type="PIRNR" id="PIRNR004491"/>
    </source>
</evidence>
<dbReference type="SUPFAM" id="SSF52374">
    <property type="entry name" value="Nucleotidylyl transferase"/>
    <property type="match status" value="1"/>
</dbReference>
<dbReference type="NCBIfam" id="NF004162">
    <property type="entry name" value="PRK05627.1-5"/>
    <property type="match status" value="1"/>
</dbReference>
<dbReference type="Gene3D" id="3.40.50.620">
    <property type="entry name" value="HUPs"/>
    <property type="match status" value="1"/>
</dbReference>
<comment type="pathway">
    <text evidence="2 15">Cofactor biosynthesis; FAD biosynthesis; FAD from FMN: step 1/1.</text>
</comment>
<keyword evidence="6 15" id="KW-0808">Transferase</keyword>
<comment type="similarity">
    <text evidence="15">Belongs to the ribF family.</text>
</comment>
<gene>
    <name evidence="17" type="ORF">H8D96_01160</name>
</gene>
<evidence type="ECO:0000256" key="2">
    <source>
        <dbReference type="ARBA" id="ARBA00004726"/>
    </source>
</evidence>
<evidence type="ECO:0000256" key="13">
    <source>
        <dbReference type="ARBA" id="ARBA00047880"/>
    </source>
</evidence>
<dbReference type="SMART" id="SM00904">
    <property type="entry name" value="Flavokinase"/>
    <property type="match status" value="1"/>
</dbReference>
<comment type="catalytic activity">
    <reaction evidence="14 15">
        <text>FMN + ATP + H(+) = FAD + diphosphate</text>
        <dbReference type="Rhea" id="RHEA:17237"/>
        <dbReference type="ChEBI" id="CHEBI:15378"/>
        <dbReference type="ChEBI" id="CHEBI:30616"/>
        <dbReference type="ChEBI" id="CHEBI:33019"/>
        <dbReference type="ChEBI" id="CHEBI:57692"/>
        <dbReference type="ChEBI" id="CHEBI:58210"/>
        <dbReference type="EC" id="2.7.7.2"/>
    </reaction>
</comment>
<keyword evidence="9 15" id="KW-0418">Kinase</keyword>
<accession>A0A8J6TIZ7</accession>
<keyword evidence="8 15" id="KW-0547">Nucleotide-binding</keyword>
<dbReference type="EMBL" id="JACNIG010000049">
    <property type="protein sequence ID" value="MBC8430504.1"/>
    <property type="molecule type" value="Genomic_DNA"/>
</dbReference>
<dbReference type="InterPro" id="IPR014729">
    <property type="entry name" value="Rossmann-like_a/b/a_fold"/>
</dbReference>
<dbReference type="NCBIfam" id="TIGR00083">
    <property type="entry name" value="ribF"/>
    <property type="match status" value="1"/>
</dbReference>
<evidence type="ECO:0000256" key="5">
    <source>
        <dbReference type="ARBA" id="ARBA00022643"/>
    </source>
</evidence>
<dbReference type="EC" id="2.7.7.2" evidence="15"/>
<sequence length="310" mass="34842">MILVENLNDIEKPYKNAVITIGNFDGIHIGHQALFYETNEKANALGGTSIVMTFEPHPIRVLKSNEHPPLITLYEQKVELIERSGIDVTICVPFTLQFAAIPAREFVEDILVKRIGMKAIVVGNDYTFGKDREGNLDLLQTYAEDLGFEVIVADWIQTANSQTDRISSTRTRKLVMEGRVIEAQKMLGRNYQIRGLVTTGRNRGGKLLGFPTANIILHDELCPKTGVYAVTVECLNNLYQGVANIGYSPTFGDTQFTVEVHILDFDQNIYGQKIRVNFVERIRDEIKFPGIAELAEQIKKDIEKARAILS</sequence>
<dbReference type="InterPro" id="IPR023465">
    <property type="entry name" value="Riboflavin_kinase_dom_sf"/>
</dbReference>
<dbReference type="GO" id="GO:0005524">
    <property type="term" value="F:ATP binding"/>
    <property type="evidence" value="ECO:0007669"/>
    <property type="project" value="UniProtKB-UniRule"/>
</dbReference>
<dbReference type="Pfam" id="PF06574">
    <property type="entry name" value="FAD_syn"/>
    <property type="match status" value="1"/>
</dbReference>
<evidence type="ECO:0000256" key="3">
    <source>
        <dbReference type="ARBA" id="ARBA00005201"/>
    </source>
</evidence>
<proteinExistence type="inferred from homology"/>
<comment type="catalytic activity">
    <reaction evidence="13 15">
        <text>riboflavin + ATP = FMN + ADP + H(+)</text>
        <dbReference type="Rhea" id="RHEA:14357"/>
        <dbReference type="ChEBI" id="CHEBI:15378"/>
        <dbReference type="ChEBI" id="CHEBI:30616"/>
        <dbReference type="ChEBI" id="CHEBI:57986"/>
        <dbReference type="ChEBI" id="CHEBI:58210"/>
        <dbReference type="ChEBI" id="CHEBI:456216"/>
        <dbReference type="EC" id="2.7.1.26"/>
    </reaction>
</comment>
<dbReference type="AlphaFoldDB" id="A0A8J6TIZ7"/>
<dbReference type="NCBIfam" id="NF004160">
    <property type="entry name" value="PRK05627.1-3"/>
    <property type="match status" value="1"/>
</dbReference>
<comment type="pathway">
    <text evidence="3 15">Cofactor biosynthesis; FMN biosynthesis; FMN from riboflavin (ATP route): step 1/1.</text>
</comment>
<keyword evidence="5 15" id="KW-0288">FMN</keyword>
<keyword evidence="12" id="KW-0511">Multifunctional enzyme</keyword>
<evidence type="ECO:0000256" key="7">
    <source>
        <dbReference type="ARBA" id="ARBA00022695"/>
    </source>
</evidence>
<dbReference type="GO" id="GO:0003919">
    <property type="term" value="F:FMN adenylyltransferase activity"/>
    <property type="evidence" value="ECO:0007669"/>
    <property type="project" value="UniProtKB-UniRule"/>
</dbReference>
<evidence type="ECO:0000256" key="14">
    <source>
        <dbReference type="ARBA" id="ARBA00049494"/>
    </source>
</evidence>
<dbReference type="PIRSF" id="PIRSF004491">
    <property type="entry name" value="FAD_Synth"/>
    <property type="match status" value="1"/>
</dbReference>
<dbReference type="PANTHER" id="PTHR22749">
    <property type="entry name" value="RIBOFLAVIN KINASE/FMN ADENYLYLTRANSFERASE"/>
    <property type="match status" value="1"/>
</dbReference>
<keyword evidence="11 15" id="KW-0067">ATP-binding</keyword>
<dbReference type="SUPFAM" id="SSF82114">
    <property type="entry name" value="Riboflavin kinase-like"/>
    <property type="match status" value="1"/>
</dbReference>
<dbReference type="InterPro" id="IPR015864">
    <property type="entry name" value="FAD_synthase"/>
</dbReference>
<evidence type="ECO:0000259" key="16">
    <source>
        <dbReference type="SMART" id="SM00904"/>
    </source>
</evidence>
<dbReference type="GO" id="GO:0009231">
    <property type="term" value="P:riboflavin biosynthetic process"/>
    <property type="evidence" value="ECO:0007669"/>
    <property type="project" value="InterPro"/>
</dbReference>
<evidence type="ECO:0000256" key="6">
    <source>
        <dbReference type="ARBA" id="ARBA00022679"/>
    </source>
</evidence>
<feature type="domain" description="Riboflavin kinase" evidence="16">
    <location>
        <begin position="186"/>
        <end position="310"/>
    </location>
</feature>
<dbReference type="FunFam" id="3.40.50.620:FF:000021">
    <property type="entry name" value="Riboflavin biosynthesis protein"/>
    <property type="match status" value="1"/>
</dbReference>
<reference evidence="17 18" key="1">
    <citation type="submission" date="2020-08" db="EMBL/GenBank/DDBJ databases">
        <title>Bridging the membrane lipid divide: bacteria of the FCB group superphylum have the potential to synthesize archaeal ether lipids.</title>
        <authorList>
            <person name="Villanueva L."/>
            <person name="Von Meijenfeldt F.A.B."/>
            <person name="Westbye A.B."/>
            <person name="Yadav S."/>
            <person name="Hopmans E.C."/>
            <person name="Dutilh B.E."/>
            <person name="Sinninghe Damste J.S."/>
        </authorList>
    </citation>
    <scope>NUCLEOTIDE SEQUENCE [LARGE SCALE GENOMIC DNA]</scope>
    <source>
        <strain evidence="17">NIOZ-UU17</strain>
    </source>
</reference>
<dbReference type="UniPathway" id="UPA00276">
    <property type="reaction ID" value="UER00406"/>
</dbReference>
<name>A0A8J6TIZ7_9BACT</name>
<evidence type="ECO:0000256" key="12">
    <source>
        <dbReference type="ARBA" id="ARBA00023268"/>
    </source>
</evidence>
<evidence type="ECO:0000256" key="11">
    <source>
        <dbReference type="ARBA" id="ARBA00022840"/>
    </source>
</evidence>
<evidence type="ECO:0000256" key="1">
    <source>
        <dbReference type="ARBA" id="ARBA00002121"/>
    </source>
</evidence>
<dbReference type="EC" id="2.7.1.26" evidence="15"/>
<protein>
    <recommendedName>
        <fullName evidence="15">Riboflavin biosynthesis protein</fullName>
    </recommendedName>
    <domain>
        <recommendedName>
            <fullName evidence="15">Riboflavin kinase</fullName>
            <ecNumber evidence="15">2.7.1.26</ecNumber>
        </recommendedName>
        <alternativeName>
            <fullName evidence="15">Flavokinase</fullName>
        </alternativeName>
    </domain>
    <domain>
        <recommendedName>
            <fullName evidence="15">FMN adenylyltransferase</fullName>
            <ecNumber evidence="15">2.7.7.2</ecNumber>
        </recommendedName>
        <alternativeName>
            <fullName evidence="15">FAD pyrophosphorylase</fullName>
        </alternativeName>
        <alternativeName>
            <fullName evidence="15">FAD synthase</fullName>
        </alternativeName>
    </domain>
</protein>
<organism evidence="17 18">
    <name type="scientific">Candidatus Desulfatibia vada</name>
    <dbReference type="NCBI Taxonomy" id="2841696"/>
    <lineage>
        <taxon>Bacteria</taxon>
        <taxon>Pseudomonadati</taxon>
        <taxon>Thermodesulfobacteriota</taxon>
        <taxon>Desulfobacteria</taxon>
        <taxon>Desulfobacterales</taxon>
        <taxon>Desulfobacterales incertae sedis</taxon>
        <taxon>Candidatus Desulfatibia</taxon>
    </lineage>
</organism>
<dbReference type="FunFam" id="2.40.30.30:FF:000003">
    <property type="entry name" value="Riboflavin biosynthesis protein"/>
    <property type="match status" value="1"/>
</dbReference>
<dbReference type="GO" id="GO:0009398">
    <property type="term" value="P:FMN biosynthetic process"/>
    <property type="evidence" value="ECO:0007669"/>
    <property type="project" value="UniProtKB-UniRule"/>
</dbReference>